<dbReference type="PANTHER" id="PTHR42824:SF1">
    <property type="entry name" value="GLUTAMINE AMIDOTRANSFERASE YAFJ-RELATED"/>
    <property type="match status" value="1"/>
</dbReference>
<dbReference type="Pfam" id="PF13230">
    <property type="entry name" value="GATase_4"/>
    <property type="match status" value="1"/>
</dbReference>
<dbReference type="InterPro" id="IPR017932">
    <property type="entry name" value="GATase_2_dom"/>
</dbReference>
<dbReference type="InterPro" id="IPR029055">
    <property type="entry name" value="Ntn_hydrolases_N"/>
</dbReference>
<evidence type="ECO:0000313" key="4">
    <source>
        <dbReference type="Proteomes" id="UP000622552"/>
    </source>
</evidence>
<evidence type="ECO:0000313" key="3">
    <source>
        <dbReference type="EMBL" id="MBG6138544.1"/>
    </source>
</evidence>
<evidence type="ECO:0000256" key="1">
    <source>
        <dbReference type="ARBA" id="ARBA00022962"/>
    </source>
</evidence>
<feature type="domain" description="Glutamine amidotransferase type-2" evidence="2">
    <location>
        <begin position="2"/>
        <end position="255"/>
    </location>
</feature>
<name>A0A8J7KKU5_9ACTN</name>
<dbReference type="PROSITE" id="PS51278">
    <property type="entry name" value="GATASE_TYPE_2"/>
    <property type="match status" value="1"/>
</dbReference>
<dbReference type="Proteomes" id="UP000622552">
    <property type="component" value="Unassembled WGS sequence"/>
</dbReference>
<gene>
    <name evidence="3" type="ORF">IW245_004738</name>
</gene>
<dbReference type="GO" id="GO:0016787">
    <property type="term" value="F:hydrolase activity"/>
    <property type="evidence" value="ECO:0007669"/>
    <property type="project" value="UniProtKB-KW"/>
</dbReference>
<dbReference type="EMBL" id="JADOUF010000001">
    <property type="protein sequence ID" value="MBG6138544.1"/>
    <property type="molecule type" value="Genomic_DNA"/>
</dbReference>
<dbReference type="PANTHER" id="PTHR42824">
    <property type="entry name" value="GLUTAMINE AMIDOTRANSFERASE"/>
    <property type="match status" value="1"/>
</dbReference>
<dbReference type="SUPFAM" id="SSF56235">
    <property type="entry name" value="N-terminal nucleophile aminohydrolases (Ntn hydrolases)"/>
    <property type="match status" value="1"/>
</dbReference>
<comment type="caution">
    <text evidence="3">The sequence shown here is derived from an EMBL/GenBank/DDBJ whole genome shotgun (WGS) entry which is preliminary data.</text>
</comment>
<keyword evidence="1 3" id="KW-0315">Glutamine amidotransferase</keyword>
<protein>
    <submittedName>
        <fullName evidence="3">Glutamine amidotransferase</fullName>
        <ecNumber evidence="3">3.5.1.118</ecNumber>
    </submittedName>
</protein>
<accession>A0A8J7KKU5</accession>
<dbReference type="EC" id="3.5.1.118" evidence="3"/>
<dbReference type="AlphaFoldDB" id="A0A8J7KKU5"/>
<sequence>MCRLFALTTGGPRVHTALWLLDAPASLSEQSRRMPDGTGLGWFSLGDEPVRDRAPVAAYEDSDFVNEAQHVVSHTFVAHIRYATTGKLTVHNSHPFDIRDRLFAHNGVVRGLDIIESWLSPLDKVFVEGETDSELAFAWITAEIERLGDTTAGIISAVRRMGEELPIYAFNFVLAEPRRLWALRYPDTHPLWVLNPEVGGRAGSRQLAGDTEPGSLSIEAGSAAVPAYVIASERMDDDPDWRLLEPGELLVIDGLEATSLFPFTEPVHRLTKADLHPEEAASQIPAFSA</sequence>
<keyword evidence="4" id="KW-1185">Reference proteome</keyword>
<dbReference type="CDD" id="cd01908">
    <property type="entry name" value="YafJ"/>
    <property type="match status" value="1"/>
</dbReference>
<organism evidence="3 4">
    <name type="scientific">Longispora fulva</name>
    <dbReference type="NCBI Taxonomy" id="619741"/>
    <lineage>
        <taxon>Bacteria</taxon>
        <taxon>Bacillati</taxon>
        <taxon>Actinomycetota</taxon>
        <taxon>Actinomycetes</taxon>
        <taxon>Micromonosporales</taxon>
        <taxon>Micromonosporaceae</taxon>
        <taxon>Longispora</taxon>
    </lineage>
</organism>
<keyword evidence="3" id="KW-0378">Hydrolase</keyword>
<dbReference type="RefSeq" id="WP_197005287.1">
    <property type="nucleotide sequence ID" value="NZ_BONS01000025.1"/>
</dbReference>
<dbReference type="Gene3D" id="3.60.20.10">
    <property type="entry name" value="Glutamine Phosphoribosylpyrophosphate, subunit 1, domain 1"/>
    <property type="match status" value="1"/>
</dbReference>
<reference evidence="3" key="1">
    <citation type="submission" date="2020-11" db="EMBL/GenBank/DDBJ databases">
        <title>Sequencing the genomes of 1000 actinobacteria strains.</title>
        <authorList>
            <person name="Klenk H.-P."/>
        </authorList>
    </citation>
    <scope>NUCLEOTIDE SEQUENCE</scope>
    <source>
        <strain evidence="3">DSM 45356</strain>
    </source>
</reference>
<evidence type="ECO:0000259" key="2">
    <source>
        <dbReference type="PROSITE" id="PS51278"/>
    </source>
</evidence>
<proteinExistence type="predicted"/>
<dbReference type="InterPro" id="IPR026869">
    <property type="entry name" value="EgtC-like"/>
</dbReference>